<proteinExistence type="predicted"/>
<feature type="compositionally biased region" description="Low complexity" evidence="1">
    <location>
        <begin position="250"/>
        <end position="304"/>
    </location>
</feature>
<dbReference type="RefSeq" id="WP_220658041.1">
    <property type="nucleotide sequence ID" value="NZ_JAUTIX010000003.1"/>
</dbReference>
<feature type="region of interest" description="Disordered" evidence="1">
    <location>
        <begin position="250"/>
        <end position="357"/>
    </location>
</feature>
<feature type="transmembrane region" description="Helical" evidence="2">
    <location>
        <begin position="149"/>
        <end position="171"/>
    </location>
</feature>
<feature type="transmembrane region" description="Helical" evidence="2">
    <location>
        <begin position="207"/>
        <end position="228"/>
    </location>
</feature>
<dbReference type="EMBL" id="JAUTIX010000003">
    <property type="protein sequence ID" value="MDP0397983.1"/>
    <property type="molecule type" value="Genomic_DNA"/>
</dbReference>
<evidence type="ECO:0000313" key="4">
    <source>
        <dbReference type="Proteomes" id="UP001178281"/>
    </source>
</evidence>
<evidence type="ECO:0000256" key="1">
    <source>
        <dbReference type="SAM" id="MobiDB-lite"/>
    </source>
</evidence>
<comment type="caution">
    <text evidence="3">The sequence shown here is derived from an EMBL/GenBank/DDBJ whole genome shotgun (WGS) entry which is preliminary data.</text>
</comment>
<dbReference type="InterPro" id="IPR035166">
    <property type="entry name" value="DUF5336"/>
</dbReference>
<feature type="transmembrane region" description="Helical" evidence="2">
    <location>
        <begin position="183"/>
        <end position="201"/>
    </location>
</feature>
<evidence type="ECO:0000313" key="3">
    <source>
        <dbReference type="EMBL" id="MDP0397983.1"/>
    </source>
</evidence>
<keyword evidence="4" id="KW-1185">Reference proteome</keyword>
<feature type="compositionally biased region" description="Basic and acidic residues" evidence="1">
    <location>
        <begin position="345"/>
        <end position="357"/>
    </location>
</feature>
<keyword evidence="2" id="KW-0812">Transmembrane</keyword>
<feature type="compositionally biased region" description="Gly residues" evidence="1">
    <location>
        <begin position="1"/>
        <end position="29"/>
    </location>
</feature>
<reference evidence="3" key="1">
    <citation type="submission" date="2023-08" db="EMBL/GenBank/DDBJ databases">
        <title>The draft genome of Tsukamurella strandjordii strain 050030.</title>
        <authorList>
            <person name="Zhao F."/>
            <person name="Feng Y."/>
            <person name="Zong Z."/>
        </authorList>
    </citation>
    <scope>NUCLEOTIDE SEQUENCE</scope>
    <source>
        <strain evidence="3">050030</strain>
    </source>
</reference>
<dbReference type="AlphaFoldDB" id="A0AA90NA63"/>
<gene>
    <name evidence="3" type="ORF">Q7X28_08595</name>
</gene>
<protein>
    <submittedName>
        <fullName evidence="3">DUF5336 domain-containing protein</fullName>
    </submittedName>
</protein>
<name>A0AA90NA63_9ACTN</name>
<feature type="compositionally biased region" description="Polar residues" evidence="1">
    <location>
        <begin position="321"/>
        <end position="335"/>
    </location>
</feature>
<sequence>MTYSGGYGQQPGQGGYGQQPGQPAQGGYGQPDYGQQQGQGGYGQPAPQGGYGQPGYGQQQGGYGQPAPQGYGQAPQGYGQGYPQQGYGQQYGGYQQQAPAAPAKPIDLALVLSITTAALGVITFLLGFLPFAEGYDRSGSVVNANAFELAIGGPIVALALLLAGGISAGLSLISKGNTGRTPAAALAIAGFLVLLFGLFVWESLAYGFWIVLVFALLTAVAATVLVLVDSGIITNPADAAKDADATAADASAPATAATPAATDSSQAQAPTSSPSQPAAQWPSYGSSYQPSSTPSSQAPAASGYPAPPAAPSNPGASASSDDVTTAFTPSTQSFGSPAAPTHGAHSVEGEDKPGQQN</sequence>
<dbReference type="Proteomes" id="UP001178281">
    <property type="component" value="Unassembled WGS sequence"/>
</dbReference>
<keyword evidence="2" id="KW-0472">Membrane</keyword>
<feature type="transmembrane region" description="Helical" evidence="2">
    <location>
        <begin position="108"/>
        <end position="129"/>
    </location>
</feature>
<organism evidence="3 4">
    <name type="scientific">Tsukamurella strandjordii</name>
    <dbReference type="NCBI Taxonomy" id="147577"/>
    <lineage>
        <taxon>Bacteria</taxon>
        <taxon>Bacillati</taxon>
        <taxon>Actinomycetota</taxon>
        <taxon>Actinomycetes</taxon>
        <taxon>Mycobacteriales</taxon>
        <taxon>Tsukamurellaceae</taxon>
        <taxon>Tsukamurella</taxon>
    </lineage>
</organism>
<keyword evidence="2" id="KW-1133">Transmembrane helix</keyword>
<feature type="compositionally biased region" description="Gly residues" evidence="1">
    <location>
        <begin position="37"/>
        <end position="64"/>
    </location>
</feature>
<dbReference type="Pfam" id="PF17270">
    <property type="entry name" value="DUF5336"/>
    <property type="match status" value="1"/>
</dbReference>
<evidence type="ECO:0000256" key="2">
    <source>
        <dbReference type="SAM" id="Phobius"/>
    </source>
</evidence>
<feature type="region of interest" description="Disordered" evidence="1">
    <location>
        <begin position="1"/>
        <end position="79"/>
    </location>
</feature>
<accession>A0AA90NA63</accession>
<feature type="compositionally biased region" description="Low complexity" evidence="1">
    <location>
        <begin position="65"/>
        <end position="79"/>
    </location>
</feature>